<gene>
    <name evidence="2" type="ORF">ACFO0C_31930</name>
</gene>
<protein>
    <submittedName>
        <fullName evidence="2">Uncharacterized protein</fullName>
    </submittedName>
</protein>
<organism evidence="2 3">
    <name type="scientific">Actinoplanes subglobosus</name>
    <dbReference type="NCBI Taxonomy" id="1547892"/>
    <lineage>
        <taxon>Bacteria</taxon>
        <taxon>Bacillati</taxon>
        <taxon>Actinomycetota</taxon>
        <taxon>Actinomycetes</taxon>
        <taxon>Micromonosporales</taxon>
        <taxon>Micromonosporaceae</taxon>
        <taxon>Actinoplanes</taxon>
    </lineage>
</organism>
<dbReference type="RefSeq" id="WP_378070434.1">
    <property type="nucleotide sequence ID" value="NZ_JBHSBL010000020.1"/>
</dbReference>
<evidence type="ECO:0000313" key="3">
    <source>
        <dbReference type="Proteomes" id="UP001595867"/>
    </source>
</evidence>
<sequence length="53" mass="5643">MTNSPALAPARTAEASRRHTAPATEQSEPDIKALWAPLLQLLNGSPTGYTPSR</sequence>
<accession>A0ABV8IZ38</accession>
<keyword evidence="3" id="KW-1185">Reference proteome</keyword>
<evidence type="ECO:0000313" key="2">
    <source>
        <dbReference type="EMBL" id="MFC4069558.1"/>
    </source>
</evidence>
<evidence type="ECO:0000256" key="1">
    <source>
        <dbReference type="SAM" id="MobiDB-lite"/>
    </source>
</evidence>
<proteinExistence type="predicted"/>
<dbReference type="EMBL" id="JBHSBL010000020">
    <property type="protein sequence ID" value="MFC4069558.1"/>
    <property type="molecule type" value="Genomic_DNA"/>
</dbReference>
<comment type="caution">
    <text evidence="2">The sequence shown here is derived from an EMBL/GenBank/DDBJ whole genome shotgun (WGS) entry which is preliminary data.</text>
</comment>
<reference evidence="3" key="1">
    <citation type="journal article" date="2019" name="Int. J. Syst. Evol. Microbiol.">
        <title>The Global Catalogue of Microorganisms (GCM) 10K type strain sequencing project: providing services to taxonomists for standard genome sequencing and annotation.</title>
        <authorList>
            <consortium name="The Broad Institute Genomics Platform"/>
            <consortium name="The Broad Institute Genome Sequencing Center for Infectious Disease"/>
            <person name="Wu L."/>
            <person name="Ma J."/>
        </authorList>
    </citation>
    <scope>NUCLEOTIDE SEQUENCE [LARGE SCALE GENOMIC DNA]</scope>
    <source>
        <strain evidence="3">TBRC 5832</strain>
    </source>
</reference>
<name>A0ABV8IZ38_9ACTN</name>
<dbReference type="Proteomes" id="UP001595867">
    <property type="component" value="Unassembled WGS sequence"/>
</dbReference>
<feature type="region of interest" description="Disordered" evidence="1">
    <location>
        <begin position="1"/>
        <end position="29"/>
    </location>
</feature>